<evidence type="ECO:0000313" key="1">
    <source>
        <dbReference type="EMBL" id="KKI51754.1"/>
    </source>
</evidence>
<name>A0A0M2NGT5_9FIRM</name>
<dbReference type="Proteomes" id="UP000034076">
    <property type="component" value="Unassembled WGS sequence"/>
</dbReference>
<accession>A0A0M2NGT5</accession>
<comment type="caution">
    <text evidence="1">The sequence shown here is derived from an EMBL/GenBank/DDBJ whole genome shotgun (WGS) entry which is preliminary data.</text>
</comment>
<gene>
    <name evidence="1" type="ORF">CHK_0921</name>
</gene>
<protein>
    <submittedName>
        <fullName evidence="1">Uncharacterized protein</fullName>
    </submittedName>
</protein>
<evidence type="ECO:0000313" key="2">
    <source>
        <dbReference type="Proteomes" id="UP000034076"/>
    </source>
</evidence>
<dbReference type="EMBL" id="LAYJ01000068">
    <property type="protein sequence ID" value="KKI51754.1"/>
    <property type="molecule type" value="Genomic_DNA"/>
</dbReference>
<organism evidence="1 2">
    <name type="scientific">Christensenella hongkongensis</name>
    <dbReference type="NCBI Taxonomy" id="270498"/>
    <lineage>
        <taxon>Bacteria</taxon>
        <taxon>Bacillati</taxon>
        <taxon>Bacillota</taxon>
        <taxon>Clostridia</taxon>
        <taxon>Christensenellales</taxon>
        <taxon>Christensenellaceae</taxon>
        <taxon>Christensenella</taxon>
    </lineage>
</organism>
<sequence length="41" mass="4823">MQFAKRHKRQFAGNYDKATIIIRNTHNVRCGSMIAEALFFH</sequence>
<dbReference type="AlphaFoldDB" id="A0A0M2NGT5"/>
<keyword evidence="2" id="KW-1185">Reference proteome</keyword>
<reference evidence="1 2" key="1">
    <citation type="submission" date="2015-04" db="EMBL/GenBank/DDBJ databases">
        <title>Draft genome sequence of bacteremic isolate Catabacter hongkongensis type strain HKU16T.</title>
        <authorList>
            <person name="Lau S.K."/>
            <person name="Teng J.L."/>
            <person name="Huang Y."/>
            <person name="Curreem S.O."/>
            <person name="Tsui S.K."/>
            <person name="Woo P.C."/>
        </authorList>
    </citation>
    <scope>NUCLEOTIDE SEQUENCE [LARGE SCALE GENOMIC DNA]</scope>
    <source>
        <strain evidence="1 2">HKU16</strain>
    </source>
</reference>
<proteinExistence type="predicted"/>